<evidence type="ECO:0000256" key="1">
    <source>
        <dbReference type="SAM" id="SignalP"/>
    </source>
</evidence>
<keyword evidence="5" id="KW-1185">Reference proteome</keyword>
<organism evidence="3 7">
    <name type="scientific">Vibrio rotiferianus</name>
    <dbReference type="NCBI Taxonomy" id="190895"/>
    <lineage>
        <taxon>Bacteria</taxon>
        <taxon>Pseudomonadati</taxon>
        <taxon>Pseudomonadota</taxon>
        <taxon>Gammaproteobacteria</taxon>
        <taxon>Vibrionales</taxon>
        <taxon>Vibrionaceae</taxon>
        <taxon>Vibrio</taxon>
    </lineage>
</organism>
<dbReference type="EMBL" id="VTYN01000024">
    <property type="protein sequence ID" value="NOH50139.1"/>
    <property type="molecule type" value="Genomic_DNA"/>
</dbReference>
<accession>A0A2K7SPL3</accession>
<dbReference type="EMBL" id="MKFT01000056">
    <property type="protein sequence ID" value="OHY89145.1"/>
    <property type="molecule type" value="Genomic_DNA"/>
</dbReference>
<evidence type="ECO:0000313" key="6">
    <source>
        <dbReference type="Proteomes" id="UP000315115"/>
    </source>
</evidence>
<evidence type="ECO:0000313" key="7">
    <source>
        <dbReference type="Proteomes" id="UP000572072"/>
    </source>
</evidence>
<dbReference type="Proteomes" id="UP000180133">
    <property type="component" value="Unassembled WGS sequence"/>
</dbReference>
<reference evidence="3 7" key="3">
    <citation type="submission" date="2019-08" db="EMBL/GenBank/DDBJ databases">
        <title>Draft genome sequencing and comparative genomics of hatchery-associated Vibrios.</title>
        <authorList>
            <person name="Kehlet-Delgado H."/>
            <person name="Mueller R.S."/>
        </authorList>
    </citation>
    <scope>NUCLEOTIDE SEQUENCE [LARGE SCALE GENOMIC DNA]</scope>
    <source>
        <strain evidence="3 7">00-78-3</strain>
    </source>
</reference>
<dbReference type="AlphaFoldDB" id="A0A2K7SPL3"/>
<dbReference type="Proteomes" id="UP000572072">
    <property type="component" value="Unassembled WGS sequence"/>
</dbReference>
<dbReference type="InterPro" id="IPR021383">
    <property type="entry name" value="DUF3015"/>
</dbReference>
<evidence type="ECO:0000313" key="3">
    <source>
        <dbReference type="EMBL" id="NOH50139.1"/>
    </source>
</evidence>
<reference evidence="6" key="2">
    <citation type="submission" date="2019-07" db="EMBL/GenBank/DDBJ databases">
        <title>Complete Genome Sequences of Vibrion rotiferianus strain AM7.</title>
        <authorList>
            <person name="Miyazaki K."/>
            <person name="Wiseschart A."/>
            <person name="Pootanakit K."/>
            <person name="Ishimori K."/>
            <person name="Kitahara K."/>
        </authorList>
    </citation>
    <scope>NUCLEOTIDE SEQUENCE [LARGE SCALE GENOMIC DNA]</scope>
    <source>
        <strain evidence="6">AM7</strain>
    </source>
</reference>
<evidence type="ECO:0000313" key="5">
    <source>
        <dbReference type="Proteomes" id="UP000180133"/>
    </source>
</evidence>
<dbReference type="OrthoDB" id="6088473at2"/>
<name>A0A2K7SPL3_9VIBR</name>
<dbReference type="RefSeq" id="WP_010452997.1">
    <property type="nucleotide sequence ID" value="NZ_AP019799.1"/>
</dbReference>
<reference evidence="4 5" key="1">
    <citation type="submission" date="2016-09" db="EMBL/GenBank/DDBJ databases">
        <title>Isolation, identification and antibiotic sensitivity analysis of bacterial pathogen from juvenile Hippocampus erectus with tail-rotted disease.</title>
        <authorList>
            <person name="Yang Q."/>
        </authorList>
    </citation>
    <scope>NUCLEOTIDE SEQUENCE [LARGE SCALE GENOMIC DNA]</scope>
    <source>
        <strain evidence="4 5">HM-10</strain>
    </source>
</reference>
<protein>
    <submittedName>
        <fullName evidence="3">DUF3015 domain-containing protein</fullName>
    </submittedName>
</protein>
<gene>
    <name evidence="4" type="ORF">BI375_09955</name>
    <name evidence="3" type="ORF">F0262_19035</name>
    <name evidence="2" type="ORF">VroAM7_37790</name>
</gene>
<evidence type="ECO:0000313" key="2">
    <source>
        <dbReference type="EMBL" id="BBL91126.1"/>
    </source>
</evidence>
<proteinExistence type="predicted"/>
<dbReference type="GeneID" id="47654829"/>
<dbReference type="Pfam" id="PF11220">
    <property type="entry name" value="DUF3015"/>
    <property type="match status" value="1"/>
</dbReference>
<evidence type="ECO:0000313" key="4">
    <source>
        <dbReference type="EMBL" id="OHY89145.1"/>
    </source>
</evidence>
<dbReference type="KEGG" id="vro:BSZ04_06015"/>
<dbReference type="Proteomes" id="UP000315115">
    <property type="component" value="Chromosome 2"/>
</dbReference>
<dbReference type="EMBL" id="AP019799">
    <property type="protein sequence ID" value="BBL91126.1"/>
    <property type="molecule type" value="Genomic_DNA"/>
</dbReference>
<feature type="signal peptide" evidence="1">
    <location>
        <begin position="1"/>
        <end position="19"/>
    </location>
</feature>
<feature type="chain" id="PRO_5044576866" evidence="1">
    <location>
        <begin position="20"/>
        <end position="160"/>
    </location>
</feature>
<reference evidence="2" key="4">
    <citation type="journal article" date="2020" name="Microbiol. Resour. Announc.">
        <title>Complete Genome Sequence of Vibrio rotiferianus Strain AM7.</title>
        <authorList>
            <person name="Miyazaki K."/>
            <person name="Wiseschart A."/>
            <person name="Pootanakit K."/>
            <person name="Kitahara K."/>
        </authorList>
    </citation>
    <scope>NUCLEOTIDE SEQUENCE</scope>
    <source>
        <strain evidence="2">AM7</strain>
    </source>
</reference>
<keyword evidence="1" id="KW-0732">Signal</keyword>
<sequence length="160" mass="17552">MKKIFLAVVLIAFATPSLASNLWKDCGIGHWIAGPTLKGFPALTTNIVWDLGTTATTSHVSTPEICAGPFWAAAKFINDTYPLIEQDTVQGSGEHMMAMLDIFECDNSVRPEIVNGIRQDFGKMIQDTNYVGSTQTEKAQNYYNVVVKEVSQFANQCNVA</sequence>